<dbReference type="Gene3D" id="1.10.1370.30">
    <property type="match status" value="1"/>
</dbReference>
<dbReference type="GO" id="GO:0004181">
    <property type="term" value="F:metallocarboxypeptidase activity"/>
    <property type="evidence" value="ECO:0007669"/>
    <property type="project" value="UniProtKB-UniRule"/>
</dbReference>
<organism evidence="4 5">
    <name type="scientific">Zarconia navalis LEGE 11467</name>
    <dbReference type="NCBI Taxonomy" id="1828826"/>
    <lineage>
        <taxon>Bacteria</taxon>
        <taxon>Bacillati</taxon>
        <taxon>Cyanobacteriota</taxon>
        <taxon>Cyanophyceae</taxon>
        <taxon>Oscillatoriophycideae</taxon>
        <taxon>Oscillatoriales</taxon>
        <taxon>Oscillatoriales incertae sedis</taxon>
        <taxon>Zarconia</taxon>
        <taxon>Zarconia navalis</taxon>
    </lineage>
</organism>
<dbReference type="PIRSF" id="PIRSF006615">
    <property type="entry name" value="Zn_crbxpep_Taq"/>
    <property type="match status" value="1"/>
</dbReference>
<dbReference type="PANTHER" id="PTHR34217">
    <property type="entry name" value="METAL-DEPENDENT CARBOXYPEPTIDASE"/>
    <property type="match status" value="1"/>
</dbReference>
<dbReference type="CDD" id="cd06460">
    <property type="entry name" value="M32_Taq"/>
    <property type="match status" value="1"/>
</dbReference>
<keyword evidence="2" id="KW-0862">Zinc</keyword>
<evidence type="ECO:0000256" key="1">
    <source>
        <dbReference type="PIRNR" id="PIRNR006615"/>
    </source>
</evidence>
<feature type="binding site" evidence="2">
    <location>
        <position position="274"/>
    </location>
    <ligand>
        <name>Zn(2+)</name>
        <dbReference type="ChEBI" id="CHEBI:29105"/>
        <note>catalytic</note>
    </ligand>
</feature>
<keyword evidence="1" id="KW-0482">Metalloprotease</keyword>
<proteinExistence type="inferred from homology"/>
<evidence type="ECO:0000256" key="3">
    <source>
        <dbReference type="PIRSR" id="PIRSR006615-2"/>
    </source>
</evidence>
<dbReference type="SUPFAM" id="SSF55486">
    <property type="entry name" value="Metalloproteases ('zincins'), catalytic domain"/>
    <property type="match status" value="1"/>
</dbReference>
<dbReference type="GO" id="GO:0046872">
    <property type="term" value="F:metal ion binding"/>
    <property type="evidence" value="ECO:0007669"/>
    <property type="project" value="UniProtKB-KW"/>
</dbReference>
<dbReference type="AlphaFoldDB" id="A0A928VW24"/>
<evidence type="ECO:0000313" key="5">
    <source>
        <dbReference type="Proteomes" id="UP000621799"/>
    </source>
</evidence>
<dbReference type="RefSeq" id="WP_264321600.1">
    <property type="nucleotide sequence ID" value="NZ_JADEXN010000188.1"/>
</dbReference>
<comment type="caution">
    <text evidence="4">The sequence shown here is derived from an EMBL/GenBank/DDBJ whole genome shotgun (WGS) entry which is preliminary data.</text>
</comment>
<accession>A0A928VW24</accession>
<comment type="catalytic activity">
    <reaction evidence="1">
        <text>Release of a C-terminal amino acid with broad specificity, except for -Pro.</text>
        <dbReference type="EC" id="3.4.17.19"/>
    </reaction>
</comment>
<keyword evidence="5" id="KW-1185">Reference proteome</keyword>
<comment type="cofactor">
    <cofactor evidence="2">
        <name>Zn(2+)</name>
        <dbReference type="ChEBI" id="CHEBI:29105"/>
    </cofactor>
    <text evidence="2">Binds 1 zinc ion per subunit.</text>
</comment>
<dbReference type="EMBL" id="JADEXN010000188">
    <property type="protein sequence ID" value="MBE9041389.1"/>
    <property type="molecule type" value="Genomic_DNA"/>
</dbReference>
<keyword evidence="1" id="KW-0378">Hydrolase</keyword>
<feature type="binding site" evidence="2">
    <location>
        <position position="300"/>
    </location>
    <ligand>
        <name>Zn(2+)</name>
        <dbReference type="ChEBI" id="CHEBI:29105"/>
        <note>catalytic</note>
    </ligand>
</feature>
<dbReference type="GO" id="GO:0006508">
    <property type="term" value="P:proteolysis"/>
    <property type="evidence" value="ECO:0007669"/>
    <property type="project" value="UniProtKB-UniRule"/>
</dbReference>
<dbReference type="Pfam" id="PF02074">
    <property type="entry name" value="Peptidase_M32"/>
    <property type="match status" value="1"/>
</dbReference>
<reference evidence="4" key="1">
    <citation type="submission" date="2020-10" db="EMBL/GenBank/DDBJ databases">
        <authorList>
            <person name="Castelo-Branco R."/>
            <person name="Eusebio N."/>
            <person name="Adriana R."/>
            <person name="Vieira A."/>
            <person name="Brugerolle De Fraissinette N."/>
            <person name="Rezende De Castro R."/>
            <person name="Schneider M.P."/>
            <person name="Vasconcelos V."/>
            <person name="Leao P.N."/>
        </authorList>
    </citation>
    <scope>NUCLEOTIDE SEQUENCE</scope>
    <source>
        <strain evidence="4">LEGE 11467</strain>
    </source>
</reference>
<sequence>MQTLEKIEPKFQELTSHLAQIKDLDAAAALLDWDQTTYMPPGGASARGRQIATLRQIAHQKMTAPELGRLLEDLRYYEKDLPYSSKDASLIRLARRNYEQAMQVPASFMAELSLHQAQCYEVWTKARPENNFAAVRPYLEKTLDLSRKYAGFFPNADRIADPLIDRADYGMTTAMTQELFAQLRQQLIPMLNAIVAAAPTDDSALHQSFDEAQQLEFCRQAIARMGYDFGRGRQDCSPHPFTTSFSIDDVRFTTRIYPDDLNQGLFSTFHEMGHALYEQGIDPELEGTPLADGVSAGMHEAQARLWENCVARSRGFWEYFYPQLQSVFRRQLGNLSLSEFYRGINKVARSPIRTDADEVTYNLHIMIRFELELEMLEGKLSVQDLPQAWNERYQSDLGIVPQNDAEGVMQDVHWYCGTIGGMFQGYTLGNLMSAQLYETALTTHPQIESELQCGQFETLHHWFRDNIYQHGMKYTATELVERVTGRSLSIDPFVSYIRTKFGELYQL</sequence>
<dbReference type="EC" id="3.4.17.19" evidence="1"/>
<keyword evidence="1 4" id="KW-0121">Carboxypeptidase</keyword>
<gene>
    <name evidence="4" type="ORF">IQ235_11410</name>
</gene>
<feature type="binding site" evidence="2">
    <location>
        <position position="270"/>
    </location>
    <ligand>
        <name>Zn(2+)</name>
        <dbReference type="ChEBI" id="CHEBI:29105"/>
        <note>catalytic</note>
    </ligand>
</feature>
<feature type="active site" description="Proton donor/acceptor" evidence="3">
    <location>
        <position position="271"/>
    </location>
</feature>
<name>A0A928VW24_9CYAN</name>
<dbReference type="PANTHER" id="PTHR34217:SF1">
    <property type="entry name" value="CARBOXYPEPTIDASE 1"/>
    <property type="match status" value="1"/>
</dbReference>
<comment type="similarity">
    <text evidence="1">Belongs to the peptidase M32 family.</text>
</comment>
<keyword evidence="1" id="KW-0645">Protease</keyword>
<dbReference type="InterPro" id="IPR001333">
    <property type="entry name" value="Peptidase_M32_Taq"/>
</dbReference>
<dbReference type="Proteomes" id="UP000621799">
    <property type="component" value="Unassembled WGS sequence"/>
</dbReference>
<dbReference type="PRINTS" id="PR00998">
    <property type="entry name" value="CRBOXYPTASET"/>
</dbReference>
<evidence type="ECO:0000313" key="4">
    <source>
        <dbReference type="EMBL" id="MBE9041389.1"/>
    </source>
</evidence>
<dbReference type="PROSITE" id="PS52034">
    <property type="entry name" value="PEPTIDASE_M32"/>
    <property type="match status" value="1"/>
</dbReference>
<protein>
    <recommendedName>
        <fullName evidence="1">Metal-dependent carboxypeptidase</fullName>
        <ecNumber evidence="1">3.4.17.19</ecNumber>
    </recommendedName>
</protein>
<comment type="function">
    <text evidence="1">Broad specificity carboxypetidase that releases amino acids sequentially from the C-terminus, including neutral, aromatic, polar and basic residues.</text>
</comment>
<keyword evidence="1 2" id="KW-0479">Metal-binding</keyword>
<evidence type="ECO:0000256" key="2">
    <source>
        <dbReference type="PIRSR" id="PIRSR006615-1"/>
    </source>
</evidence>